<dbReference type="eggNOG" id="ENOG502SNJU">
    <property type="taxonomic scope" value="Eukaryota"/>
</dbReference>
<keyword evidence="4" id="KW-1185">Reference proteome</keyword>
<organism evidence="3 4">
    <name type="scientific">Talaromyces stipitatus (strain ATCC 10500 / CBS 375.48 / QM 6759 / NRRL 1006)</name>
    <name type="common">Penicillium stipitatum</name>
    <dbReference type="NCBI Taxonomy" id="441959"/>
    <lineage>
        <taxon>Eukaryota</taxon>
        <taxon>Fungi</taxon>
        <taxon>Dikarya</taxon>
        <taxon>Ascomycota</taxon>
        <taxon>Pezizomycotina</taxon>
        <taxon>Eurotiomycetes</taxon>
        <taxon>Eurotiomycetidae</taxon>
        <taxon>Eurotiales</taxon>
        <taxon>Trichocomaceae</taxon>
        <taxon>Talaromyces</taxon>
        <taxon>Talaromyces sect. Talaromyces</taxon>
    </lineage>
</organism>
<dbReference type="PhylomeDB" id="B8MLR6"/>
<gene>
    <name evidence="3" type="ORF">TSTA_098930</name>
</gene>
<dbReference type="EMBL" id="EQ962658">
    <property type="protein sequence ID" value="EED13638.1"/>
    <property type="molecule type" value="Genomic_DNA"/>
</dbReference>
<proteinExistence type="predicted"/>
<reference evidence="4" key="1">
    <citation type="journal article" date="2015" name="Genome Announc.">
        <title>Genome sequence of the AIDS-associated pathogen Penicillium marneffei (ATCC18224) and its near taxonomic relative Talaromyces stipitatus (ATCC10500).</title>
        <authorList>
            <person name="Nierman W.C."/>
            <person name="Fedorova-Abrams N.D."/>
            <person name="Andrianopoulos A."/>
        </authorList>
    </citation>
    <scope>NUCLEOTIDE SEQUENCE [LARGE SCALE GENOMIC DNA]</scope>
    <source>
        <strain evidence="4">ATCC 10500 / CBS 375.48 / QM 6759 / NRRL 1006</strain>
    </source>
</reference>
<evidence type="ECO:0000259" key="2">
    <source>
        <dbReference type="Pfam" id="PF25438"/>
    </source>
</evidence>
<dbReference type="PANTHER" id="PTHR42031:SF1">
    <property type="entry name" value="KEY LIME PATHOGENICITY PROTEIN"/>
    <property type="match status" value="1"/>
</dbReference>
<dbReference type="InterPro" id="IPR057218">
    <property type="entry name" value="DUF7896"/>
</dbReference>
<sequence>MAVSTADDDLFTRAVSGYREAFWDRHQHLSEAERNLAWTQRLSQFITAGSSTSSIPSKTGPPPDTSADTLGKRTRQGPRTVSEVSFSAKRRATAQVDIWQSAESSASPVKRGTIATSSVPQSINTKLGMVRSQSQQIPSPPRPIQDTRRQSAESALFRQNMSNVNVHEYSPSEYTAQCLEDVSGQGTPSFALPVSDSINLQSQQFQHTPQPQYLGLTQMTDLTVQAAEMSRSTTTDSISGGLDMFRFESSAGANLEHVPDLGLSVSSDFLNLQSAADVGFPISPIGNMAHVPIGSSDSSLYFSSSAPNPVSFSQSSLIPSSASLEMKASFSAESNASGVSMTPQSKTVIPEHVQHVQRLIAPKVPSTTKHSAVGKSKDQHRMIRISSEDGTSKEVAAIPKAPFQRAPRPKTYCHLCSDQPEGFHGEHELRRHIERVHSVVRKVWVCIDISPDKTFLANCKACRNGKRYGANYNAAAHLRRTHFNPCQRGRGGRGKDSEKRGGKGGGNLPPMDVLKHWMEQREEVVLENASYLDEPADPAALPANIPAPIPATVPVTTVSMSSATKAEYAEPDMSTTTAAEFDTAVFTWDPSAVAMGNEYMNYYMSNTQPLVVGEDPYLVQTAV</sequence>
<evidence type="ECO:0000313" key="3">
    <source>
        <dbReference type="EMBL" id="EED13638.1"/>
    </source>
</evidence>
<dbReference type="HOGENOM" id="CLU_017583_1_0_1"/>
<dbReference type="STRING" id="441959.B8MLR6"/>
<evidence type="ECO:0000313" key="4">
    <source>
        <dbReference type="Proteomes" id="UP000001745"/>
    </source>
</evidence>
<dbReference type="GeneID" id="8099721"/>
<dbReference type="PANTHER" id="PTHR42031">
    <property type="entry name" value="KEY LIME PATHOGENICITY PROTEIN"/>
    <property type="match status" value="1"/>
</dbReference>
<dbReference type="InParanoid" id="B8MLR6"/>
<name>B8MLR6_TALSN</name>
<dbReference type="Pfam" id="PF25438">
    <property type="entry name" value="DUF7896"/>
    <property type="match status" value="1"/>
</dbReference>
<protein>
    <recommendedName>
        <fullName evidence="2">DUF7896 domain-containing protein</fullName>
    </recommendedName>
</protein>
<dbReference type="OrthoDB" id="5377599at2759"/>
<feature type="region of interest" description="Disordered" evidence="1">
    <location>
        <begin position="483"/>
        <end position="510"/>
    </location>
</feature>
<dbReference type="RefSeq" id="XP_002485876.1">
    <property type="nucleotide sequence ID" value="XM_002485831.1"/>
</dbReference>
<accession>B8MLR6</accession>
<feature type="region of interest" description="Disordered" evidence="1">
    <location>
        <begin position="49"/>
        <end position="87"/>
    </location>
</feature>
<dbReference type="AlphaFoldDB" id="B8MLR6"/>
<feature type="domain" description="DUF7896" evidence="2">
    <location>
        <begin position="441"/>
        <end position="520"/>
    </location>
</feature>
<dbReference type="Proteomes" id="UP000001745">
    <property type="component" value="Unassembled WGS sequence"/>
</dbReference>
<dbReference type="VEuPathDB" id="FungiDB:TSTA_098930"/>
<dbReference type="OMA" id="PRPKTYC"/>
<evidence type="ECO:0000256" key="1">
    <source>
        <dbReference type="SAM" id="MobiDB-lite"/>
    </source>
</evidence>